<dbReference type="InterPro" id="IPR011990">
    <property type="entry name" value="TPR-like_helical_dom_sf"/>
</dbReference>
<name>G7YNX0_CLOSI</name>
<feature type="compositionally biased region" description="Basic residues" evidence="1">
    <location>
        <begin position="1"/>
        <end position="12"/>
    </location>
</feature>
<accession>G7YNX0</accession>
<dbReference type="Proteomes" id="UP000008909">
    <property type="component" value="Unassembled WGS sequence"/>
</dbReference>
<evidence type="ECO:0000256" key="1">
    <source>
        <dbReference type="SAM" id="MobiDB-lite"/>
    </source>
</evidence>
<proteinExistence type="predicted"/>
<reference key="2">
    <citation type="submission" date="2011-10" db="EMBL/GenBank/DDBJ databases">
        <title>The genome and transcriptome sequence of Clonorchis sinensis provide insights into the carcinogenic liver fluke.</title>
        <authorList>
            <person name="Wang X."/>
            <person name="Huang Y."/>
            <person name="Chen W."/>
            <person name="Liu H."/>
            <person name="Guo L."/>
            <person name="Chen Y."/>
            <person name="Luo F."/>
            <person name="Zhou W."/>
            <person name="Sun J."/>
            <person name="Mao Q."/>
            <person name="Liang P."/>
            <person name="Zhou C."/>
            <person name="Tian Y."/>
            <person name="Men J."/>
            <person name="Lv X."/>
            <person name="Huang L."/>
            <person name="Zhou J."/>
            <person name="Hu Y."/>
            <person name="Li R."/>
            <person name="Zhang F."/>
            <person name="Lei H."/>
            <person name="Li X."/>
            <person name="Hu X."/>
            <person name="Liang C."/>
            <person name="Xu J."/>
            <person name="Wu Z."/>
            <person name="Yu X."/>
        </authorList>
    </citation>
    <scope>NUCLEOTIDE SEQUENCE</scope>
    <source>
        <strain>Henan</strain>
    </source>
</reference>
<dbReference type="EMBL" id="DF143910">
    <property type="protein sequence ID" value="GAA54651.1"/>
    <property type="molecule type" value="Genomic_DNA"/>
</dbReference>
<feature type="region of interest" description="Disordered" evidence="1">
    <location>
        <begin position="1"/>
        <end position="29"/>
    </location>
</feature>
<feature type="region of interest" description="Disordered" evidence="1">
    <location>
        <begin position="257"/>
        <end position="279"/>
    </location>
</feature>
<keyword evidence="3" id="KW-1185">Reference proteome</keyword>
<sequence length="415" mass="46130">MGKPKPSNKKKSFTPIIRPQSGTESTSTSYSKLSVEQLINRATDLENRFELTDALKCYNQALKRLESSRGIDDTSSELNLQYCRVLQASAYNLLELGRPEKAKERLLKVLSCSSTVDYEVYMYLGQLTEGTESLTYYRKGLDALRQLSSNEAALTDILKKSNKTVEMLQRAESNAFCAIAELYMTDLCDLPEARTECQKAFEGATQTDPTNPQAWLAAANFYTVTADSQASRDAVQRCLDIWWTKLETFLAEEQAPRLTSAEVPDEPMGNAASDASSSVANAEETKLDLEELTGMPLSGLISLCRMMIELEMDEKCATILEAMLEQEEDNLEVVYYLLTVVGRKLWKESDPDLLRLYATTAKVISGKVGDSELVDEMTQLLNELPPCDEADSVSSLEPTSSDEDEVDDSGDHVPN</sequence>
<organism evidence="2 3">
    <name type="scientific">Clonorchis sinensis</name>
    <name type="common">Chinese liver fluke</name>
    <dbReference type="NCBI Taxonomy" id="79923"/>
    <lineage>
        <taxon>Eukaryota</taxon>
        <taxon>Metazoa</taxon>
        <taxon>Spiralia</taxon>
        <taxon>Lophotrochozoa</taxon>
        <taxon>Platyhelminthes</taxon>
        <taxon>Trematoda</taxon>
        <taxon>Digenea</taxon>
        <taxon>Opisthorchiida</taxon>
        <taxon>Opisthorchiata</taxon>
        <taxon>Opisthorchiidae</taxon>
        <taxon>Clonorchis</taxon>
    </lineage>
</organism>
<dbReference type="CDD" id="cd24142">
    <property type="entry name" value="ACL4-like"/>
    <property type="match status" value="1"/>
</dbReference>
<dbReference type="AlphaFoldDB" id="G7YNX0"/>
<evidence type="ECO:0000313" key="3">
    <source>
        <dbReference type="Proteomes" id="UP000008909"/>
    </source>
</evidence>
<feature type="compositionally biased region" description="Polar residues" evidence="1">
    <location>
        <begin position="20"/>
        <end position="29"/>
    </location>
</feature>
<reference evidence="2" key="1">
    <citation type="journal article" date="2011" name="Genome Biol.">
        <title>The draft genome of the carcinogenic human liver fluke Clonorchis sinensis.</title>
        <authorList>
            <person name="Wang X."/>
            <person name="Chen W."/>
            <person name="Huang Y."/>
            <person name="Sun J."/>
            <person name="Men J."/>
            <person name="Liu H."/>
            <person name="Luo F."/>
            <person name="Guo L."/>
            <person name="Lv X."/>
            <person name="Deng C."/>
            <person name="Zhou C."/>
            <person name="Fan Y."/>
            <person name="Li X."/>
            <person name="Huang L."/>
            <person name="Hu Y."/>
            <person name="Liang C."/>
            <person name="Hu X."/>
            <person name="Xu J."/>
            <person name="Yu X."/>
        </authorList>
    </citation>
    <scope>NUCLEOTIDE SEQUENCE [LARGE SCALE GENOMIC DNA]</scope>
    <source>
        <strain evidence="2">Henan</strain>
    </source>
</reference>
<evidence type="ECO:0000313" key="2">
    <source>
        <dbReference type="EMBL" id="GAA54651.1"/>
    </source>
</evidence>
<feature type="region of interest" description="Disordered" evidence="1">
    <location>
        <begin position="384"/>
        <end position="415"/>
    </location>
</feature>
<dbReference type="Gene3D" id="1.25.40.10">
    <property type="entry name" value="Tetratricopeptide repeat domain"/>
    <property type="match status" value="1"/>
</dbReference>
<feature type="compositionally biased region" description="Low complexity" evidence="1">
    <location>
        <begin position="270"/>
        <end position="279"/>
    </location>
</feature>
<protein>
    <submittedName>
        <fullName evidence="2">UPF0661 TPR repeat-containing protein C16D10.01c</fullName>
    </submittedName>
</protein>
<gene>
    <name evidence="2" type="ORF">CLF_104616</name>
</gene>
<dbReference type="SUPFAM" id="SSF48452">
    <property type="entry name" value="TPR-like"/>
    <property type="match status" value="1"/>
</dbReference>